<organism evidence="6 7">
    <name type="scientific">Aromatoleum anaerobium</name>
    <dbReference type="NCBI Taxonomy" id="182180"/>
    <lineage>
        <taxon>Bacteria</taxon>
        <taxon>Pseudomonadati</taxon>
        <taxon>Pseudomonadota</taxon>
        <taxon>Betaproteobacteria</taxon>
        <taxon>Rhodocyclales</taxon>
        <taxon>Rhodocyclaceae</taxon>
        <taxon>Aromatoleum</taxon>
    </lineage>
</organism>
<keyword evidence="3 5" id="KW-1133">Transmembrane helix</keyword>
<evidence type="ECO:0000256" key="5">
    <source>
        <dbReference type="RuleBase" id="RU363041"/>
    </source>
</evidence>
<evidence type="ECO:0000313" key="7">
    <source>
        <dbReference type="Proteomes" id="UP000615989"/>
    </source>
</evidence>
<accession>A0ABX1PNE6</accession>
<dbReference type="RefSeq" id="WP_169118542.1">
    <property type="nucleotide sequence ID" value="NZ_WTVG02000039.1"/>
</dbReference>
<reference evidence="6" key="1">
    <citation type="submission" date="2019-12" db="EMBL/GenBank/DDBJ databases">
        <title>Comparative genomics gives insights into the taxonomy of the Azoarcus-Aromatoleum group and reveals separate origins of nif in the plant-associated Azoarcus and non-plant-associated Aromatoleum sub-groups.</title>
        <authorList>
            <person name="Lafos M."/>
            <person name="Maluk M."/>
            <person name="Batista M."/>
            <person name="Junghare M."/>
            <person name="Carmona M."/>
            <person name="Faoro H."/>
            <person name="Cruz L.M."/>
            <person name="Battistoni F."/>
            <person name="De Souza E."/>
            <person name="Pedrosa F."/>
            <person name="Chen W.-M."/>
            <person name="Poole P.S."/>
            <person name="Dixon R.A."/>
            <person name="James E.K."/>
        </authorList>
    </citation>
    <scope>NUCLEOTIDE SEQUENCE</scope>
    <source>
        <strain evidence="6">LuFRes1</strain>
    </source>
</reference>
<keyword evidence="2 5" id="KW-0812">Transmembrane</keyword>
<evidence type="ECO:0000313" key="6">
    <source>
        <dbReference type="EMBL" id="NMG25177.1"/>
    </source>
</evidence>
<proteinExistence type="inferred from homology"/>
<dbReference type="InterPro" id="IPR002781">
    <property type="entry name" value="TM_pro_TauE-like"/>
</dbReference>
<name>A0ABX1PNE6_9RHOO</name>
<comment type="subcellular location">
    <subcellularLocation>
        <location evidence="5">Cell membrane</location>
        <topology evidence="5">Multi-pass membrane protein</topology>
    </subcellularLocation>
    <subcellularLocation>
        <location evidence="1">Membrane</location>
        <topology evidence="1">Multi-pass membrane protein</topology>
    </subcellularLocation>
</comment>
<feature type="transmembrane region" description="Helical" evidence="5">
    <location>
        <begin position="7"/>
        <end position="26"/>
    </location>
</feature>
<keyword evidence="7" id="KW-1185">Reference proteome</keyword>
<feature type="transmembrane region" description="Helical" evidence="5">
    <location>
        <begin position="103"/>
        <end position="126"/>
    </location>
</feature>
<protein>
    <recommendedName>
        <fullName evidence="5">Probable membrane transporter protein</fullName>
    </recommendedName>
</protein>
<feature type="transmembrane region" description="Helical" evidence="5">
    <location>
        <begin position="32"/>
        <end position="51"/>
    </location>
</feature>
<dbReference type="PANTHER" id="PTHR43701">
    <property type="entry name" value="MEMBRANE TRANSPORTER PROTEIN MJ0441-RELATED"/>
    <property type="match status" value="1"/>
</dbReference>
<feature type="transmembrane region" description="Helical" evidence="5">
    <location>
        <begin position="72"/>
        <end position="91"/>
    </location>
</feature>
<dbReference type="Pfam" id="PF01925">
    <property type="entry name" value="TauE"/>
    <property type="match status" value="1"/>
</dbReference>
<feature type="transmembrane region" description="Helical" evidence="5">
    <location>
        <begin position="242"/>
        <end position="259"/>
    </location>
</feature>
<keyword evidence="4 5" id="KW-0472">Membrane</keyword>
<evidence type="ECO:0000256" key="2">
    <source>
        <dbReference type="ARBA" id="ARBA00022692"/>
    </source>
</evidence>
<comment type="caution">
    <text evidence="6">The sequence shown here is derived from an EMBL/GenBank/DDBJ whole genome shotgun (WGS) entry which is preliminary data.</text>
</comment>
<dbReference type="PANTHER" id="PTHR43701:SF2">
    <property type="entry name" value="MEMBRANE TRANSPORTER PROTEIN YJNA-RELATED"/>
    <property type="match status" value="1"/>
</dbReference>
<dbReference type="EMBL" id="WTVG01000026">
    <property type="protein sequence ID" value="NMG25177.1"/>
    <property type="molecule type" value="Genomic_DNA"/>
</dbReference>
<evidence type="ECO:0000256" key="4">
    <source>
        <dbReference type="ARBA" id="ARBA00023136"/>
    </source>
</evidence>
<sequence length="261" mass="26681">MDIGLNALAGLVVGIMVGATGVGGGAVMTPLLVLLMGVAPNTAVGTDLIFASVTKAFGVGAHHAKGRVDWQVVRRLAAGSLPAAIATLIWLQSMESAGDRHGLIVAALGAVLLFTAVAMASKPFLAKLGKQRRLADPTRFKKYQRPLTVFAGIALGFLVTLTSIGAGALGAVMLLFLYPLRLTPAKLVATDLAHAIPLALVAGAGHLLIGNVDFVLLGQLLLGSLPGVWIGSHLGGKLPDNVLRLCIALVLGGVGMRLVST</sequence>
<gene>
    <name evidence="6" type="ORF">GO606_10640</name>
</gene>
<dbReference type="InterPro" id="IPR051598">
    <property type="entry name" value="TSUP/Inactive_protease-like"/>
</dbReference>
<feature type="transmembrane region" description="Helical" evidence="5">
    <location>
        <begin position="216"/>
        <end position="236"/>
    </location>
</feature>
<keyword evidence="5" id="KW-1003">Cell membrane</keyword>
<feature type="transmembrane region" description="Helical" evidence="5">
    <location>
        <begin position="147"/>
        <end position="180"/>
    </location>
</feature>
<feature type="transmembrane region" description="Helical" evidence="5">
    <location>
        <begin position="192"/>
        <end position="209"/>
    </location>
</feature>
<dbReference type="Proteomes" id="UP000615989">
    <property type="component" value="Unassembled WGS sequence"/>
</dbReference>
<evidence type="ECO:0000256" key="1">
    <source>
        <dbReference type="ARBA" id="ARBA00004141"/>
    </source>
</evidence>
<evidence type="ECO:0000256" key="3">
    <source>
        <dbReference type="ARBA" id="ARBA00022989"/>
    </source>
</evidence>
<comment type="similarity">
    <text evidence="5">Belongs to the 4-toluene sulfonate uptake permease (TSUP) (TC 2.A.102) family.</text>
</comment>